<evidence type="ECO:0000256" key="1">
    <source>
        <dbReference type="SAM" id="MobiDB-lite"/>
    </source>
</evidence>
<evidence type="ECO:0000313" key="3">
    <source>
        <dbReference type="Proteomes" id="UP000215914"/>
    </source>
</evidence>
<name>A0A9K3NCH4_HELAN</name>
<protein>
    <submittedName>
        <fullName evidence="2">Uncharacterized protein</fullName>
    </submittedName>
</protein>
<comment type="caution">
    <text evidence="2">The sequence shown here is derived from an EMBL/GenBank/DDBJ whole genome shotgun (WGS) entry which is preliminary data.</text>
</comment>
<dbReference type="AlphaFoldDB" id="A0A9K3NCH4"/>
<reference evidence="2" key="1">
    <citation type="journal article" date="2017" name="Nature">
        <title>The sunflower genome provides insights into oil metabolism, flowering and Asterid evolution.</title>
        <authorList>
            <person name="Badouin H."/>
            <person name="Gouzy J."/>
            <person name="Grassa C.J."/>
            <person name="Murat F."/>
            <person name="Staton S.E."/>
            <person name="Cottret L."/>
            <person name="Lelandais-Briere C."/>
            <person name="Owens G.L."/>
            <person name="Carrere S."/>
            <person name="Mayjonade B."/>
            <person name="Legrand L."/>
            <person name="Gill N."/>
            <person name="Kane N.C."/>
            <person name="Bowers J.E."/>
            <person name="Hubner S."/>
            <person name="Bellec A."/>
            <person name="Berard A."/>
            <person name="Berges H."/>
            <person name="Blanchet N."/>
            <person name="Boniface M.C."/>
            <person name="Brunel D."/>
            <person name="Catrice O."/>
            <person name="Chaidir N."/>
            <person name="Claudel C."/>
            <person name="Donnadieu C."/>
            <person name="Faraut T."/>
            <person name="Fievet G."/>
            <person name="Helmstetter N."/>
            <person name="King M."/>
            <person name="Knapp S.J."/>
            <person name="Lai Z."/>
            <person name="Le Paslier M.C."/>
            <person name="Lippi Y."/>
            <person name="Lorenzon L."/>
            <person name="Mandel J.R."/>
            <person name="Marage G."/>
            <person name="Marchand G."/>
            <person name="Marquand E."/>
            <person name="Bret-Mestries E."/>
            <person name="Morien E."/>
            <person name="Nambeesan S."/>
            <person name="Nguyen T."/>
            <person name="Pegot-Espagnet P."/>
            <person name="Pouilly N."/>
            <person name="Raftis F."/>
            <person name="Sallet E."/>
            <person name="Schiex T."/>
            <person name="Thomas J."/>
            <person name="Vandecasteele C."/>
            <person name="Vares D."/>
            <person name="Vear F."/>
            <person name="Vautrin S."/>
            <person name="Crespi M."/>
            <person name="Mangin B."/>
            <person name="Burke J.M."/>
            <person name="Salse J."/>
            <person name="Munos S."/>
            <person name="Vincourt P."/>
            <person name="Rieseberg L.H."/>
            <person name="Langlade N.B."/>
        </authorList>
    </citation>
    <scope>NUCLEOTIDE SEQUENCE</scope>
    <source>
        <tissue evidence="2">Leaves</tissue>
    </source>
</reference>
<feature type="region of interest" description="Disordered" evidence="1">
    <location>
        <begin position="109"/>
        <end position="130"/>
    </location>
</feature>
<sequence>MSTTPTPKTPPIAIPMIPSSICTKSPNYPSPNSHPLSSSDYYNNNNATHLPSYSRPYSNVFSQDHFLLDSSPYRFLCTLIIAYTLLDHLALKIDRNDEPQKIMHHFFDEWPPNDDNNKDSSTPQLSISIPSPVQGFRRSWMSSSMLLYHTCT</sequence>
<dbReference type="EMBL" id="MNCJ02000323">
    <property type="protein sequence ID" value="KAF5795171.1"/>
    <property type="molecule type" value="Genomic_DNA"/>
</dbReference>
<feature type="compositionally biased region" description="Polar residues" evidence="1">
    <location>
        <begin position="119"/>
        <end position="130"/>
    </location>
</feature>
<dbReference type="Proteomes" id="UP000215914">
    <property type="component" value="Unassembled WGS sequence"/>
</dbReference>
<dbReference type="Gramene" id="mRNA:HanXRQr2_Chr08g0336551">
    <property type="protein sequence ID" value="CDS:HanXRQr2_Chr08g0336551.1"/>
    <property type="gene ID" value="HanXRQr2_Chr08g0336551"/>
</dbReference>
<reference evidence="2" key="2">
    <citation type="submission" date="2020-06" db="EMBL/GenBank/DDBJ databases">
        <title>Helianthus annuus Genome sequencing and assembly Release 2.</title>
        <authorList>
            <person name="Gouzy J."/>
            <person name="Langlade N."/>
            <person name="Munos S."/>
        </authorList>
    </citation>
    <scope>NUCLEOTIDE SEQUENCE</scope>
    <source>
        <tissue evidence="2">Leaves</tissue>
    </source>
</reference>
<gene>
    <name evidence="2" type="ORF">HanXRQr2_Chr08g0336551</name>
</gene>
<proteinExistence type="predicted"/>
<keyword evidence="3" id="KW-1185">Reference proteome</keyword>
<organism evidence="2 3">
    <name type="scientific">Helianthus annuus</name>
    <name type="common">Common sunflower</name>
    <dbReference type="NCBI Taxonomy" id="4232"/>
    <lineage>
        <taxon>Eukaryota</taxon>
        <taxon>Viridiplantae</taxon>
        <taxon>Streptophyta</taxon>
        <taxon>Embryophyta</taxon>
        <taxon>Tracheophyta</taxon>
        <taxon>Spermatophyta</taxon>
        <taxon>Magnoliopsida</taxon>
        <taxon>eudicotyledons</taxon>
        <taxon>Gunneridae</taxon>
        <taxon>Pentapetalae</taxon>
        <taxon>asterids</taxon>
        <taxon>campanulids</taxon>
        <taxon>Asterales</taxon>
        <taxon>Asteraceae</taxon>
        <taxon>Asteroideae</taxon>
        <taxon>Heliantheae alliance</taxon>
        <taxon>Heliantheae</taxon>
        <taxon>Helianthus</taxon>
    </lineage>
</organism>
<evidence type="ECO:0000313" key="2">
    <source>
        <dbReference type="EMBL" id="KAF5795171.1"/>
    </source>
</evidence>
<accession>A0A9K3NCH4</accession>